<accession>A0AAW0GNX6</accession>
<sequence length="204" mass="23268">MDVAFSRRFVLDFLERTHFADRFPPRTAPPVVEAKARDIMRSWKLDISETTFEQYFVIGLDIGYAAYQHTPHAVQVATTLFTVCAALCDDVVATDIQAMREFIPRICTGQPQLDPILSHFIEMASEVRKYLPDYTANMVHTCMMGFANEELCIRQDVNQLTLKPDAGTYIKYSRYKNGLSEIFAACIWPSTMCPDVAEYIQAFP</sequence>
<proteinExistence type="predicted"/>
<comment type="caution">
    <text evidence="1">The sequence shown here is derived from an EMBL/GenBank/DDBJ whole genome shotgun (WGS) entry which is preliminary data.</text>
</comment>
<evidence type="ECO:0000313" key="1">
    <source>
        <dbReference type="EMBL" id="KAK7692765.1"/>
    </source>
</evidence>
<dbReference type="Gene3D" id="1.10.600.10">
    <property type="entry name" value="Farnesyl Diphosphate Synthase"/>
    <property type="match status" value="1"/>
</dbReference>
<evidence type="ECO:0008006" key="3">
    <source>
        <dbReference type="Google" id="ProtNLM"/>
    </source>
</evidence>
<dbReference type="SUPFAM" id="SSF48576">
    <property type="entry name" value="Terpenoid synthases"/>
    <property type="match status" value="1"/>
</dbReference>
<name>A0AAW0GNX6_9APHY</name>
<evidence type="ECO:0000313" key="2">
    <source>
        <dbReference type="Proteomes" id="UP001385951"/>
    </source>
</evidence>
<dbReference type="AlphaFoldDB" id="A0AAW0GNX6"/>
<organism evidence="1 2">
    <name type="scientific">Cerrena zonata</name>
    <dbReference type="NCBI Taxonomy" id="2478898"/>
    <lineage>
        <taxon>Eukaryota</taxon>
        <taxon>Fungi</taxon>
        <taxon>Dikarya</taxon>
        <taxon>Basidiomycota</taxon>
        <taxon>Agaricomycotina</taxon>
        <taxon>Agaricomycetes</taxon>
        <taxon>Polyporales</taxon>
        <taxon>Cerrenaceae</taxon>
        <taxon>Cerrena</taxon>
    </lineage>
</organism>
<gene>
    <name evidence="1" type="ORF">QCA50_004398</name>
</gene>
<dbReference type="InterPro" id="IPR008949">
    <property type="entry name" value="Isoprenoid_synthase_dom_sf"/>
</dbReference>
<reference evidence="1 2" key="1">
    <citation type="submission" date="2022-09" db="EMBL/GenBank/DDBJ databases">
        <authorList>
            <person name="Palmer J.M."/>
        </authorList>
    </citation>
    <scope>NUCLEOTIDE SEQUENCE [LARGE SCALE GENOMIC DNA]</scope>
    <source>
        <strain evidence="1 2">DSM 7382</strain>
    </source>
</reference>
<dbReference type="Proteomes" id="UP001385951">
    <property type="component" value="Unassembled WGS sequence"/>
</dbReference>
<dbReference type="EMBL" id="JASBNA010000004">
    <property type="protein sequence ID" value="KAK7692765.1"/>
    <property type="molecule type" value="Genomic_DNA"/>
</dbReference>
<keyword evidence="2" id="KW-1185">Reference proteome</keyword>
<protein>
    <recommendedName>
        <fullName evidence="3">Terpenoid synthase</fullName>
    </recommendedName>
</protein>